<evidence type="ECO:0000256" key="4">
    <source>
        <dbReference type="ARBA" id="ARBA00023136"/>
    </source>
</evidence>
<sequence>MEVYMAQLTSIFILEFGIVFHSVFIGLTLVVSGEEFTVLYIVIVFHQTFEGLGLGSELWRLGNFESPNTVVDAMVKTALQFKTTSKRKVKLDV</sequence>
<dbReference type="InterPro" id="IPR003689">
    <property type="entry name" value="ZIP"/>
</dbReference>
<keyword evidence="3 5" id="KW-1133">Transmembrane helix</keyword>
<keyword evidence="7" id="KW-1185">Reference proteome</keyword>
<evidence type="ECO:0000256" key="1">
    <source>
        <dbReference type="ARBA" id="ARBA00004141"/>
    </source>
</evidence>
<keyword evidence="2 5" id="KW-0812">Transmembrane</keyword>
<evidence type="ECO:0000313" key="7">
    <source>
        <dbReference type="Proteomes" id="UP001147760"/>
    </source>
</evidence>
<protein>
    <submittedName>
        <fullName evidence="6">Uncharacterized protein</fullName>
    </submittedName>
</protein>
<evidence type="ECO:0000256" key="3">
    <source>
        <dbReference type="ARBA" id="ARBA00022989"/>
    </source>
</evidence>
<dbReference type="EMBL" id="JAPWDO010000005">
    <property type="protein sequence ID" value="KAJ5469776.1"/>
    <property type="molecule type" value="Genomic_DNA"/>
</dbReference>
<reference evidence="6" key="1">
    <citation type="submission" date="2022-12" db="EMBL/GenBank/DDBJ databases">
        <authorList>
            <person name="Petersen C."/>
        </authorList>
    </citation>
    <scope>NUCLEOTIDE SEQUENCE</scope>
    <source>
        <strain evidence="6">IBT 17660</strain>
    </source>
</reference>
<dbReference type="PANTHER" id="PTHR11040:SF32">
    <property type="entry name" value="ZINC-REGULATED TRANSPORTER 1"/>
    <property type="match status" value="1"/>
</dbReference>
<feature type="transmembrane region" description="Helical" evidence="5">
    <location>
        <begin position="12"/>
        <end position="31"/>
    </location>
</feature>
<reference evidence="6" key="2">
    <citation type="journal article" date="2023" name="IMA Fungus">
        <title>Comparative genomic study of the Penicillium genus elucidates a diverse pangenome and 15 lateral gene transfer events.</title>
        <authorList>
            <person name="Petersen C."/>
            <person name="Sorensen T."/>
            <person name="Nielsen M.R."/>
            <person name="Sondergaard T.E."/>
            <person name="Sorensen J.L."/>
            <person name="Fitzpatrick D.A."/>
            <person name="Frisvad J.C."/>
            <person name="Nielsen K.L."/>
        </authorList>
    </citation>
    <scope>NUCLEOTIDE SEQUENCE</scope>
    <source>
        <strain evidence="6">IBT 17660</strain>
    </source>
</reference>
<organism evidence="6 7">
    <name type="scientific">Penicillium desertorum</name>
    <dbReference type="NCBI Taxonomy" id="1303715"/>
    <lineage>
        <taxon>Eukaryota</taxon>
        <taxon>Fungi</taxon>
        <taxon>Dikarya</taxon>
        <taxon>Ascomycota</taxon>
        <taxon>Pezizomycotina</taxon>
        <taxon>Eurotiomycetes</taxon>
        <taxon>Eurotiomycetidae</taxon>
        <taxon>Eurotiales</taxon>
        <taxon>Aspergillaceae</taxon>
        <taxon>Penicillium</taxon>
    </lineage>
</organism>
<dbReference type="Pfam" id="PF02535">
    <property type="entry name" value="Zip"/>
    <property type="match status" value="1"/>
</dbReference>
<dbReference type="AlphaFoldDB" id="A0A9X0BJN0"/>
<evidence type="ECO:0000313" key="6">
    <source>
        <dbReference type="EMBL" id="KAJ5469776.1"/>
    </source>
</evidence>
<dbReference type="GO" id="GO:0005385">
    <property type="term" value="F:zinc ion transmembrane transporter activity"/>
    <property type="evidence" value="ECO:0007669"/>
    <property type="project" value="TreeGrafter"/>
</dbReference>
<comment type="subcellular location">
    <subcellularLocation>
        <location evidence="1">Membrane</location>
        <topology evidence="1">Multi-pass membrane protein</topology>
    </subcellularLocation>
</comment>
<accession>A0A9X0BJN0</accession>
<proteinExistence type="predicted"/>
<comment type="caution">
    <text evidence="6">The sequence shown here is derived from an EMBL/GenBank/DDBJ whole genome shotgun (WGS) entry which is preliminary data.</text>
</comment>
<dbReference type="OrthoDB" id="448280at2759"/>
<gene>
    <name evidence="6" type="ORF">N7530_007133</name>
</gene>
<dbReference type="GO" id="GO:0005886">
    <property type="term" value="C:plasma membrane"/>
    <property type="evidence" value="ECO:0007669"/>
    <property type="project" value="TreeGrafter"/>
</dbReference>
<evidence type="ECO:0000256" key="5">
    <source>
        <dbReference type="SAM" id="Phobius"/>
    </source>
</evidence>
<dbReference type="PANTHER" id="PTHR11040">
    <property type="entry name" value="ZINC/IRON TRANSPORTER"/>
    <property type="match status" value="1"/>
</dbReference>
<name>A0A9X0BJN0_9EURO</name>
<keyword evidence="4 5" id="KW-0472">Membrane</keyword>
<evidence type="ECO:0000256" key="2">
    <source>
        <dbReference type="ARBA" id="ARBA00022692"/>
    </source>
</evidence>
<dbReference type="Proteomes" id="UP001147760">
    <property type="component" value="Unassembled WGS sequence"/>
</dbReference>